<dbReference type="InterPro" id="IPR018391">
    <property type="entry name" value="PQQ_b-propeller_rpt"/>
</dbReference>
<proteinExistence type="predicted"/>
<dbReference type="EMBL" id="NPBS01000080">
    <property type="protein sequence ID" value="PAF25129.1"/>
    <property type="molecule type" value="Genomic_DNA"/>
</dbReference>
<sequence length="537" mass="60967">MRVAWLQQLQGLGRVPVLFKDKVLITIFDRHTKQSSFVVYKKEDGSFIWNKTLPAGGYMTPVIGEKTVFVPTRFTKIAGLDLETGEEKWTFDFATRIRTSPYQHEENIIVPTANKIYLIDEDGNVNLMKKFPDMFFYGEPKVKERYIYVLGNKSSSELAQQVIMCLDIETLEVIWEVSAGEGKVMTCDTAGLALNDFNVYITNRTGTIFCLDQLTGKINWKYETKTQNNRSKPIIFKGKIYTNSSEGIITCLCAETGKKIFAKQLDKEGMYSPIGCNEDSIIVHCGVFLYMLHNDTGEIITKLPVGHGPYTQPIVDSHCQKLYLAAGDPPDYFNLVCLDLKRKAPELVEVIRQDYQKGDKDTLRVEFKVNVRNSNVLVDTAILGGPEYYKPEMQEGSYLIEKDIPSYLRYGHYALPVTITTEDQIITDFLYLNLSSEKTELPSKYLIQDFETNYQDSPSFSGGATMKSLLGYWGKEVDIALIKDVAQHYKKINVDPHHKWRTGAVRMFHASSLPINEASGEPRVPGLNLFLKNDNNS</sequence>
<dbReference type="InterPro" id="IPR002372">
    <property type="entry name" value="PQQ_rpt_dom"/>
</dbReference>
<feature type="domain" description="Pyrrolo-quinoline quinone repeat" evidence="1">
    <location>
        <begin position="4"/>
        <end position="222"/>
    </location>
</feature>
<organism evidence="2 3">
    <name type="scientific">Shouchella clausii</name>
    <name type="common">Alkalihalobacillus clausii</name>
    <dbReference type="NCBI Taxonomy" id="79880"/>
    <lineage>
        <taxon>Bacteria</taxon>
        <taxon>Bacillati</taxon>
        <taxon>Bacillota</taxon>
        <taxon>Bacilli</taxon>
        <taxon>Bacillales</taxon>
        <taxon>Bacillaceae</taxon>
        <taxon>Shouchella</taxon>
    </lineage>
</organism>
<evidence type="ECO:0000313" key="2">
    <source>
        <dbReference type="EMBL" id="PAF25129.1"/>
    </source>
</evidence>
<dbReference type="InterPro" id="IPR011047">
    <property type="entry name" value="Quinoprotein_ADH-like_sf"/>
</dbReference>
<evidence type="ECO:0000313" key="3">
    <source>
        <dbReference type="Proteomes" id="UP000216133"/>
    </source>
</evidence>
<dbReference type="SUPFAM" id="SSF50998">
    <property type="entry name" value="Quinoprotein alcohol dehydrogenase-like"/>
    <property type="match status" value="1"/>
</dbReference>
<dbReference type="RefSeq" id="WP_095239070.1">
    <property type="nucleotide sequence ID" value="NZ_JAUPFH010000010.1"/>
</dbReference>
<dbReference type="InterPro" id="IPR015943">
    <property type="entry name" value="WD40/YVTN_repeat-like_dom_sf"/>
</dbReference>
<gene>
    <name evidence="2" type="ORF">CHH61_15460</name>
</gene>
<accession>A0A268RY04</accession>
<dbReference type="PANTHER" id="PTHR34512:SF30">
    <property type="entry name" value="OUTER MEMBRANE PROTEIN ASSEMBLY FACTOR BAMB"/>
    <property type="match status" value="1"/>
</dbReference>
<name>A0A268RY04_SHOCL</name>
<dbReference type="SMART" id="SM00564">
    <property type="entry name" value="PQQ"/>
    <property type="match status" value="3"/>
</dbReference>
<protein>
    <recommendedName>
        <fullName evidence="1">Pyrrolo-quinoline quinone repeat domain-containing protein</fullName>
    </recommendedName>
</protein>
<reference evidence="2 3" key="1">
    <citation type="submission" date="2017-07" db="EMBL/GenBank/DDBJ databases">
        <title>Isolation and whole genome analysis of endospore-forming bacteria from heroin.</title>
        <authorList>
            <person name="Kalinowski J."/>
            <person name="Ahrens B."/>
            <person name="Al-Dilaimi A."/>
            <person name="Winkler A."/>
            <person name="Wibberg D."/>
            <person name="Schleenbecker U."/>
            <person name="Ruckert C."/>
            <person name="Wolfel R."/>
            <person name="Grass G."/>
        </authorList>
    </citation>
    <scope>NUCLEOTIDE SEQUENCE [LARGE SCALE GENOMIC DNA]</scope>
    <source>
        <strain evidence="2 3">7523-2</strain>
    </source>
</reference>
<dbReference type="Pfam" id="PF13360">
    <property type="entry name" value="PQQ_2"/>
    <property type="match status" value="1"/>
</dbReference>
<dbReference type="PANTHER" id="PTHR34512">
    <property type="entry name" value="CELL SURFACE PROTEIN"/>
    <property type="match status" value="1"/>
</dbReference>
<dbReference type="AlphaFoldDB" id="A0A268RY04"/>
<evidence type="ECO:0000259" key="1">
    <source>
        <dbReference type="Pfam" id="PF13360"/>
    </source>
</evidence>
<dbReference type="Gene3D" id="2.130.10.10">
    <property type="entry name" value="YVTN repeat-like/Quinoprotein amine dehydrogenase"/>
    <property type="match status" value="1"/>
</dbReference>
<comment type="caution">
    <text evidence="2">The sequence shown here is derived from an EMBL/GenBank/DDBJ whole genome shotgun (WGS) entry which is preliminary data.</text>
</comment>
<dbReference type="Proteomes" id="UP000216133">
    <property type="component" value="Unassembled WGS sequence"/>
</dbReference>